<dbReference type="InterPro" id="IPR012337">
    <property type="entry name" value="RNaseH-like_sf"/>
</dbReference>
<dbReference type="InterPro" id="IPR006580">
    <property type="entry name" value="Znf_TTF"/>
</dbReference>
<proteinExistence type="predicted"/>
<evidence type="ECO:0000256" key="2">
    <source>
        <dbReference type="SAM" id="Phobius"/>
    </source>
</evidence>
<accession>A0A9R0HWW1</accession>
<evidence type="ECO:0000313" key="5">
    <source>
        <dbReference type="RefSeq" id="XP_021838311.2"/>
    </source>
</evidence>
<dbReference type="RefSeq" id="XP_021838311.2">
    <property type="nucleotide sequence ID" value="XM_021982619.2"/>
</dbReference>
<protein>
    <recommendedName>
        <fullName evidence="3">TTF-type domain-containing protein</fullName>
    </recommendedName>
</protein>
<dbReference type="KEGG" id="soe:110778059"/>
<keyword evidence="4" id="KW-1185">Reference proteome</keyword>
<organism evidence="4 5">
    <name type="scientific">Spinacia oleracea</name>
    <name type="common">Spinach</name>
    <dbReference type="NCBI Taxonomy" id="3562"/>
    <lineage>
        <taxon>Eukaryota</taxon>
        <taxon>Viridiplantae</taxon>
        <taxon>Streptophyta</taxon>
        <taxon>Embryophyta</taxon>
        <taxon>Tracheophyta</taxon>
        <taxon>Spermatophyta</taxon>
        <taxon>Magnoliopsida</taxon>
        <taxon>eudicotyledons</taxon>
        <taxon>Gunneridae</taxon>
        <taxon>Pentapetalae</taxon>
        <taxon>Caryophyllales</taxon>
        <taxon>Chenopodiaceae</taxon>
        <taxon>Chenopodioideae</taxon>
        <taxon>Anserineae</taxon>
        <taxon>Spinacia</taxon>
    </lineage>
</organism>
<reference evidence="4" key="1">
    <citation type="journal article" date="2021" name="Nat. Commun.">
        <title>Genomic analyses provide insights into spinach domestication and the genetic basis of agronomic traits.</title>
        <authorList>
            <person name="Cai X."/>
            <person name="Sun X."/>
            <person name="Xu C."/>
            <person name="Sun H."/>
            <person name="Wang X."/>
            <person name="Ge C."/>
            <person name="Zhang Z."/>
            <person name="Wang Q."/>
            <person name="Fei Z."/>
            <person name="Jiao C."/>
            <person name="Wang Q."/>
        </authorList>
    </citation>
    <scope>NUCLEOTIDE SEQUENCE [LARGE SCALE GENOMIC DNA]</scope>
    <source>
        <strain evidence="4">cv. Varoflay</strain>
    </source>
</reference>
<keyword evidence="2" id="KW-1133">Transmembrane helix</keyword>
<feature type="transmembrane region" description="Helical" evidence="2">
    <location>
        <begin position="743"/>
        <end position="765"/>
    </location>
</feature>
<dbReference type="SUPFAM" id="SSF53098">
    <property type="entry name" value="Ribonuclease H-like"/>
    <property type="match status" value="1"/>
</dbReference>
<name>A0A9R0HWW1_SPIOL</name>
<dbReference type="SMART" id="SM00597">
    <property type="entry name" value="ZnF_TTF"/>
    <property type="match status" value="1"/>
</dbReference>
<dbReference type="AlphaFoldDB" id="A0A9R0HWW1"/>
<dbReference type="InterPro" id="IPR055298">
    <property type="entry name" value="AtLOH3-like"/>
</dbReference>
<feature type="domain" description="TTF-type" evidence="3">
    <location>
        <begin position="112"/>
        <end position="206"/>
    </location>
</feature>
<evidence type="ECO:0000259" key="3">
    <source>
        <dbReference type="SMART" id="SM00597"/>
    </source>
</evidence>
<keyword evidence="2" id="KW-0472">Membrane</keyword>
<dbReference type="PANTHER" id="PTHR11697:SF230">
    <property type="entry name" value="ZINC FINGER, MYM DOMAIN CONTAINING 1"/>
    <property type="match status" value="1"/>
</dbReference>
<dbReference type="InterPro" id="IPR025398">
    <property type="entry name" value="DUF4371"/>
</dbReference>
<dbReference type="GO" id="GO:0046983">
    <property type="term" value="F:protein dimerization activity"/>
    <property type="evidence" value="ECO:0007669"/>
    <property type="project" value="InterPro"/>
</dbReference>
<dbReference type="Pfam" id="PF05699">
    <property type="entry name" value="Dimer_Tnp_hAT"/>
    <property type="match status" value="1"/>
</dbReference>
<dbReference type="GeneID" id="110778059"/>
<keyword evidence="2" id="KW-0812">Transmembrane</keyword>
<evidence type="ECO:0000313" key="4">
    <source>
        <dbReference type="Proteomes" id="UP000813463"/>
    </source>
</evidence>
<dbReference type="InterPro" id="IPR008906">
    <property type="entry name" value="HATC_C_dom"/>
</dbReference>
<sequence>MNENDRSMKKKVRISTLESFFHKKSKNQGGSSSSPIAPIRRDDESPPPNVVPPTRERVVQFDINSLPHDPGLRRRILDYHPSDHEAIRREYILKEPLQPYEHDFCQREVGGAMRRFNPEWFDTYKKWLEYSIAKDAAFCFVCYLFKDNVDVLNAASQGHDAFTNNGFRGWNRPSAFLKHVGQVNSVHNKCLEKYEATIDPNTCIQNVIDPKTPQARKEYRIRLTASLHCLRFLLFQGLAIRGHDESEKSSNQGNFRELLKWFSQRKKKVGKTLFKNAPGNNQMTSPLIQKDLINACSRETIKGIIEELGDDYFGILADESRDVSCKEQMAFCLRYVTKGGVVVERFIGVVHVMNTTAMTLKNAIYSILAEYSLSPSRIRGQGYDGASNMKGYIHGLKTLIKNESQSAYYIHCFAHQLQLTLVAVSKKNSDCGWLFDILSIILNVVSGSCKRQEIMKEAQAKILAKAFENEELKTGKGLNQELGLGRPGDTRWGSHYKLLVNVILLYPSIREVLDIIFDDPLHFDDHPKADHVGFAIESFDFMFMVHMMKTIFGLANQLNIALQKKDQDIVNAISLVKQTKERLQQMREDGWESLLNLVTCFCDKNKIGVPKMEDEYLPRGKKKRNKVYTTNLHHFRVEVFFAIIDLQTQELNNRFDEVSMELLSCMTCLNPVDNFSSFDKLKLLRLVEFYPNDFTSVESSYLEDELDTFIYDMRRDDRFHGLKDMGELSVKLFETKKHESYRLVYLLIKLVLILPVATVTVERAFSVMSIVKNRLRNSIGDQFLNDCLVTYIEKNVFLKINDENILNRFQSMRSRRERM</sequence>
<dbReference type="Proteomes" id="UP000813463">
    <property type="component" value="Chromosome 6"/>
</dbReference>
<dbReference type="Pfam" id="PF14291">
    <property type="entry name" value="DUF4371"/>
    <property type="match status" value="1"/>
</dbReference>
<gene>
    <name evidence="5" type="primary">LOC110778059</name>
</gene>
<dbReference type="PANTHER" id="PTHR11697">
    <property type="entry name" value="GENERAL TRANSCRIPTION FACTOR 2-RELATED ZINC FINGER PROTEIN"/>
    <property type="match status" value="1"/>
</dbReference>
<evidence type="ECO:0000256" key="1">
    <source>
        <dbReference type="SAM" id="MobiDB-lite"/>
    </source>
</evidence>
<feature type="region of interest" description="Disordered" evidence="1">
    <location>
        <begin position="1"/>
        <end position="55"/>
    </location>
</feature>
<reference evidence="5" key="2">
    <citation type="submission" date="2025-08" db="UniProtKB">
        <authorList>
            <consortium name="RefSeq"/>
        </authorList>
    </citation>
    <scope>IDENTIFICATION</scope>
    <source>
        <tissue evidence="5">Leaf</tissue>
    </source>
</reference>